<comment type="caution">
    <text evidence="2">The sequence shown here is derived from an EMBL/GenBank/DDBJ whole genome shotgun (WGS) entry which is preliminary data.</text>
</comment>
<organism evidence="2 3">
    <name type="scientific">Caerostris extrusa</name>
    <name type="common">Bark spider</name>
    <name type="synonym">Caerostris bankana</name>
    <dbReference type="NCBI Taxonomy" id="172846"/>
    <lineage>
        <taxon>Eukaryota</taxon>
        <taxon>Metazoa</taxon>
        <taxon>Ecdysozoa</taxon>
        <taxon>Arthropoda</taxon>
        <taxon>Chelicerata</taxon>
        <taxon>Arachnida</taxon>
        <taxon>Araneae</taxon>
        <taxon>Araneomorphae</taxon>
        <taxon>Entelegynae</taxon>
        <taxon>Araneoidea</taxon>
        <taxon>Araneidae</taxon>
        <taxon>Caerostris</taxon>
    </lineage>
</organism>
<dbReference type="CDD" id="cd00176">
    <property type="entry name" value="SPEC"/>
    <property type="match status" value="2"/>
</dbReference>
<sequence>MKDSKSLNSWVQMLQRITKMCSLSLHNCKKLEILYQLNSLCTNQDTLLDSAELGDTLSDVEILLKHHDAFTQTLRAQESRFKTLQLTADALISSEHIESEYIKAKCEQVLEYRENIKKKAEMHKQHLLDVYDYQEFRADAQEMSAWIAEKYKLATDLSQQDSTTNLLYKMKRQKTLEAEISANEERLRNTYSRGQSILNKESSSDQDSVESILDDLSKAWNSLCDILESNQQTLKQAIELRDFCQSVESALKKLDDISRVANSTNLGRDLRSVKSLIKDLEVSIRNGKDTLNSKVSNLVDHGKQLIEINCGEKDVQKLIKKKCNKNLRLLEHPILERKKKLETCLKFHQFKSDVDRELLWMSEQMTTLSTITTCRSLLEAQKTWRFPLQVHKTVVENLKEKVLTVTEEECPVDVTQPCKKMQEEWAILQREFNNQRKKQVMP</sequence>
<reference evidence="2 3" key="1">
    <citation type="submission" date="2021-06" db="EMBL/GenBank/DDBJ databases">
        <title>Caerostris extrusa draft genome.</title>
        <authorList>
            <person name="Kono N."/>
            <person name="Arakawa K."/>
        </authorList>
    </citation>
    <scope>NUCLEOTIDE SEQUENCE [LARGE SCALE GENOMIC DNA]</scope>
</reference>
<evidence type="ECO:0000313" key="2">
    <source>
        <dbReference type="EMBL" id="GIX74267.1"/>
    </source>
</evidence>
<dbReference type="Pfam" id="PF00435">
    <property type="entry name" value="Spectrin"/>
    <property type="match status" value="2"/>
</dbReference>
<evidence type="ECO:0000256" key="1">
    <source>
        <dbReference type="ARBA" id="ARBA00022737"/>
    </source>
</evidence>
<dbReference type="Gene3D" id="1.20.58.60">
    <property type="match status" value="4"/>
</dbReference>
<dbReference type="SUPFAM" id="SSF46966">
    <property type="entry name" value="Spectrin repeat"/>
    <property type="match status" value="3"/>
</dbReference>
<keyword evidence="3" id="KW-1185">Reference proteome</keyword>
<keyword evidence="1" id="KW-0677">Repeat</keyword>
<protein>
    <submittedName>
        <fullName evidence="2">Spectrin beta chain, non-erythrocytic 5</fullName>
    </submittedName>
</protein>
<dbReference type="SMART" id="SM00150">
    <property type="entry name" value="SPEC"/>
    <property type="match status" value="4"/>
</dbReference>
<name>A0AAV4MPK0_CAEEX</name>
<dbReference type="EMBL" id="BPLR01002489">
    <property type="protein sequence ID" value="GIX74267.1"/>
    <property type="molecule type" value="Genomic_DNA"/>
</dbReference>
<proteinExistence type="predicted"/>
<dbReference type="PANTHER" id="PTHR11915">
    <property type="entry name" value="SPECTRIN/FILAMIN RELATED CYTOSKELETAL PROTEIN"/>
    <property type="match status" value="1"/>
</dbReference>
<dbReference type="Proteomes" id="UP001054945">
    <property type="component" value="Unassembled WGS sequence"/>
</dbReference>
<dbReference type="InterPro" id="IPR002017">
    <property type="entry name" value="Spectrin_repeat"/>
</dbReference>
<evidence type="ECO:0000313" key="3">
    <source>
        <dbReference type="Proteomes" id="UP001054945"/>
    </source>
</evidence>
<dbReference type="InterPro" id="IPR018159">
    <property type="entry name" value="Spectrin/alpha-actinin"/>
</dbReference>
<dbReference type="AlphaFoldDB" id="A0AAV4MPK0"/>
<gene>
    <name evidence="2" type="primary">SPTBN5_1</name>
    <name evidence="2" type="ORF">CEXT_130901</name>
</gene>
<accession>A0AAV4MPK0</accession>